<evidence type="ECO:0008006" key="6">
    <source>
        <dbReference type="Google" id="ProtNLM"/>
    </source>
</evidence>
<keyword evidence="2" id="KW-0521">NADP</keyword>
<dbReference type="PRINTS" id="PR00081">
    <property type="entry name" value="GDHRDH"/>
</dbReference>
<dbReference type="OrthoDB" id="191139at2759"/>
<dbReference type="Proteomes" id="UP000016929">
    <property type="component" value="Unassembled WGS sequence"/>
</dbReference>
<keyword evidence="5" id="KW-1185">Reference proteome</keyword>
<protein>
    <recommendedName>
        <fullName evidence="6">Oxidoreductase</fullName>
    </recommendedName>
</protein>
<sequence length="341" mass="37227">MTVRTQLFPPSPTFTESSLPSLNFRVYIITGATSGVGLELAKILYSRSAIVYIAARNYSKITSAIKEVQSASPDSTGRLESQCVDLSDLASIKPAAQQFLAKEIRLDGLVLNAGVMMPPEGSKTEHRHELQMGTNCLGGYLLSRLLEELLVKTTVVAGEGAVRVVWLASTLQMGTPKGGLVWDEVKKEPKVVKDQMENYMMSKAGNLLLAHETSQRLGSQGIISVVSLPSWEVLEDGASAPYARTCVFHDGKWTYYVLGKCVDDMQGLMFKAPKYGAYSELFGLLSPDITADNNGVLIYPWGRIGCIPDDIKVSLKNGQEGGTGLSKAFADWCEREARQYK</sequence>
<comment type="similarity">
    <text evidence="1">Belongs to the short-chain dehydrogenases/reductases (SDR) family.</text>
</comment>
<gene>
    <name evidence="4" type="ORF">FOC4_g10003445</name>
</gene>
<dbReference type="HOGENOM" id="CLU_010194_44_6_1"/>
<organism evidence="4 5">
    <name type="scientific">Fusarium oxysporum f. sp. cubense (strain race 4)</name>
    <name type="common">Panama disease fungus</name>
    <dbReference type="NCBI Taxonomy" id="2502994"/>
    <lineage>
        <taxon>Eukaryota</taxon>
        <taxon>Fungi</taxon>
        <taxon>Dikarya</taxon>
        <taxon>Ascomycota</taxon>
        <taxon>Pezizomycotina</taxon>
        <taxon>Sordariomycetes</taxon>
        <taxon>Hypocreomycetidae</taxon>
        <taxon>Hypocreales</taxon>
        <taxon>Nectriaceae</taxon>
        <taxon>Fusarium</taxon>
        <taxon>Fusarium oxysporum species complex</taxon>
    </lineage>
</organism>
<reference evidence="5" key="2">
    <citation type="journal article" date="2014" name="PLoS ONE">
        <title>Genome and Transcriptome Analysis of the Fungal Pathogen Fusarium oxysporum f. sp. cubense Causing Banana Vascular Wilt Disease.</title>
        <authorList>
            <person name="Guo L."/>
            <person name="Han L."/>
            <person name="Yang L."/>
            <person name="Zeng H."/>
            <person name="Fan D."/>
            <person name="Zhu Y."/>
            <person name="Feng Y."/>
            <person name="Wang G."/>
            <person name="Peng C."/>
            <person name="Jiang X."/>
            <person name="Zhou D."/>
            <person name="Ni P."/>
            <person name="Liang C."/>
            <person name="Liu L."/>
            <person name="Wang J."/>
            <person name="Mao C."/>
            <person name="Fang X."/>
            <person name="Peng M."/>
            <person name="Huang J."/>
        </authorList>
    </citation>
    <scope>NUCLEOTIDE SEQUENCE [LARGE SCALE GENOMIC DNA]</scope>
    <source>
        <strain evidence="5">race 4</strain>
    </source>
</reference>
<proteinExistence type="inferred from homology"/>
<accession>N1RM85</accession>
<dbReference type="STRING" id="1229665.N1RM85"/>
<dbReference type="AlphaFoldDB" id="N1RM85"/>
<evidence type="ECO:0000256" key="1">
    <source>
        <dbReference type="ARBA" id="ARBA00006484"/>
    </source>
</evidence>
<dbReference type="PANTHER" id="PTHR24320:SF236">
    <property type="entry name" value="SHORT-CHAIN DEHYDROGENASE-RELATED"/>
    <property type="match status" value="1"/>
</dbReference>
<evidence type="ECO:0000313" key="4">
    <source>
        <dbReference type="EMBL" id="EMT66909.1"/>
    </source>
</evidence>
<dbReference type="SUPFAM" id="SSF51735">
    <property type="entry name" value="NAD(P)-binding Rossmann-fold domains"/>
    <property type="match status" value="1"/>
</dbReference>
<keyword evidence="3" id="KW-0560">Oxidoreductase</keyword>
<dbReference type="Pfam" id="PF00106">
    <property type="entry name" value="adh_short"/>
    <property type="match status" value="1"/>
</dbReference>
<dbReference type="GO" id="GO:0016491">
    <property type="term" value="F:oxidoreductase activity"/>
    <property type="evidence" value="ECO:0007669"/>
    <property type="project" value="UniProtKB-KW"/>
</dbReference>
<evidence type="ECO:0000256" key="3">
    <source>
        <dbReference type="ARBA" id="ARBA00023002"/>
    </source>
</evidence>
<dbReference type="InterPro" id="IPR002347">
    <property type="entry name" value="SDR_fam"/>
</dbReference>
<dbReference type="Gene3D" id="3.40.50.720">
    <property type="entry name" value="NAD(P)-binding Rossmann-like Domain"/>
    <property type="match status" value="1"/>
</dbReference>
<evidence type="ECO:0000313" key="5">
    <source>
        <dbReference type="Proteomes" id="UP000016929"/>
    </source>
</evidence>
<dbReference type="PANTHER" id="PTHR24320">
    <property type="entry name" value="RETINOL DEHYDROGENASE"/>
    <property type="match status" value="1"/>
</dbReference>
<dbReference type="EMBL" id="KB726963">
    <property type="protein sequence ID" value="EMT66909.1"/>
    <property type="molecule type" value="Genomic_DNA"/>
</dbReference>
<evidence type="ECO:0000256" key="2">
    <source>
        <dbReference type="ARBA" id="ARBA00022857"/>
    </source>
</evidence>
<name>N1RM85_FUSC4</name>
<reference evidence="5" key="1">
    <citation type="submission" date="2012-09" db="EMBL/GenBank/DDBJ databases">
        <title>Genome sequencing and comparative transcriptomics of race 1 and race 4 of banana pathogen: Fusarium oxysporum f. sp. cubense.</title>
        <authorList>
            <person name="Fang X."/>
            <person name="Huang J."/>
        </authorList>
    </citation>
    <scope>NUCLEOTIDE SEQUENCE [LARGE SCALE GENOMIC DNA]</scope>
    <source>
        <strain evidence="5">race 4</strain>
    </source>
</reference>
<dbReference type="InterPro" id="IPR036291">
    <property type="entry name" value="NAD(P)-bd_dom_sf"/>
</dbReference>